<evidence type="ECO:0000313" key="2">
    <source>
        <dbReference type="EMBL" id="MFD1647100.1"/>
    </source>
</evidence>
<sequence length="372" mass="40893">MGNPRNEVSYVSRMEVVEDDDGTPIAREPVYKTCPRDIWVDIKTSVAAQNQVSQIVNRRFNSDNLEVTMAKNRNSPTGYVINVEYCVTNLPDGSTEEPQASFETVQDTLPSTVGATVGQDQWRASRDSIPVHLNRSRKEQLQGSGDAEYAPSNDCDSNPVNYSHDWSNIPAGCALTGYPAGGSATANGTFWHWDYSEYCLITVGHTVKDPDSTYATWGNPDKSSIDGYVLDKVEELPRDYALLRTHDGDTQQRIRSGGNNPTTDFDVLGGVTDDEIQTEYLENQSQIKLQGHTSGRLSTFAVEWEGLPSETGFSRVIVDEEVCTGDSGGLIFDETDDGIGANILGMIARDDVGQTRCITAESIENAYNGFYH</sequence>
<dbReference type="AlphaFoldDB" id="A0ABD6DLD2"/>
<dbReference type="EMBL" id="JBHUDO010000003">
    <property type="protein sequence ID" value="MFD1647100.1"/>
    <property type="molecule type" value="Genomic_DNA"/>
</dbReference>
<evidence type="ECO:0008006" key="4">
    <source>
        <dbReference type="Google" id="ProtNLM"/>
    </source>
</evidence>
<evidence type="ECO:0000256" key="1">
    <source>
        <dbReference type="SAM" id="MobiDB-lite"/>
    </source>
</evidence>
<feature type="region of interest" description="Disordered" evidence="1">
    <location>
        <begin position="136"/>
        <end position="156"/>
    </location>
</feature>
<accession>A0ABD6DLD2</accession>
<comment type="caution">
    <text evidence="2">The sequence shown here is derived from an EMBL/GenBank/DDBJ whole genome shotgun (WGS) entry which is preliminary data.</text>
</comment>
<evidence type="ECO:0000313" key="3">
    <source>
        <dbReference type="Proteomes" id="UP001597034"/>
    </source>
</evidence>
<keyword evidence="3" id="KW-1185">Reference proteome</keyword>
<gene>
    <name evidence="2" type="ORF">ACFSBL_15525</name>
</gene>
<organism evidence="2 3">
    <name type="scientific">Haloarchaeobius litoreus</name>
    <dbReference type="NCBI Taxonomy" id="755306"/>
    <lineage>
        <taxon>Archaea</taxon>
        <taxon>Methanobacteriati</taxon>
        <taxon>Methanobacteriota</taxon>
        <taxon>Stenosarchaea group</taxon>
        <taxon>Halobacteria</taxon>
        <taxon>Halobacteriales</taxon>
        <taxon>Halorubellaceae</taxon>
        <taxon>Haloarchaeobius</taxon>
    </lineage>
</organism>
<dbReference type="InterPro" id="IPR009003">
    <property type="entry name" value="Peptidase_S1_PA"/>
</dbReference>
<proteinExistence type="predicted"/>
<dbReference type="SUPFAM" id="SSF50494">
    <property type="entry name" value="Trypsin-like serine proteases"/>
    <property type="match status" value="1"/>
</dbReference>
<reference evidence="2 3" key="1">
    <citation type="journal article" date="2019" name="Int. J. Syst. Evol. Microbiol.">
        <title>The Global Catalogue of Microorganisms (GCM) 10K type strain sequencing project: providing services to taxonomists for standard genome sequencing and annotation.</title>
        <authorList>
            <consortium name="The Broad Institute Genomics Platform"/>
            <consortium name="The Broad Institute Genome Sequencing Center for Infectious Disease"/>
            <person name="Wu L."/>
            <person name="Ma J."/>
        </authorList>
    </citation>
    <scope>NUCLEOTIDE SEQUENCE [LARGE SCALE GENOMIC DNA]</scope>
    <source>
        <strain evidence="2 3">CGMCC 1.10390</strain>
    </source>
</reference>
<dbReference type="Proteomes" id="UP001597034">
    <property type="component" value="Unassembled WGS sequence"/>
</dbReference>
<name>A0ABD6DLD2_9EURY</name>
<protein>
    <recommendedName>
        <fullName evidence="4">Trypsin</fullName>
    </recommendedName>
</protein>